<sequence>MEKSNLYYPVHNRQVGRCKRPMFKREIERDRERERKREKGRRAILLTSILHEREEKPIRQASLLKSLTSQHLALVASLATHHYRSRLATTPGRQSPLRPSLVSPSRLAQQLRRQAFYAQLMPHPSRLPPPSPDPHASHLRPLNLKLSPSHGPPLVTVSRPHLHNLHCFTDSPSSRYDQI</sequence>
<dbReference type="AlphaFoldDB" id="A0AAP0S8H1"/>
<reference evidence="2 3" key="1">
    <citation type="journal article" date="2024" name="Plant J.">
        <title>Genome sequences and population genomics reveal climatic adaptation and genomic divergence between two closely related sweetgum species.</title>
        <authorList>
            <person name="Xu W.Q."/>
            <person name="Ren C.Q."/>
            <person name="Zhang X.Y."/>
            <person name="Comes H.P."/>
            <person name="Liu X.H."/>
            <person name="Li Y.G."/>
            <person name="Kettle C.J."/>
            <person name="Jalonen R."/>
            <person name="Gaisberger H."/>
            <person name="Ma Y.Z."/>
            <person name="Qiu Y.X."/>
        </authorList>
    </citation>
    <scope>NUCLEOTIDE SEQUENCE [LARGE SCALE GENOMIC DNA]</scope>
    <source>
        <strain evidence="2">Hangzhou</strain>
    </source>
</reference>
<evidence type="ECO:0000313" key="3">
    <source>
        <dbReference type="Proteomes" id="UP001415857"/>
    </source>
</evidence>
<proteinExistence type="predicted"/>
<organism evidence="2 3">
    <name type="scientific">Liquidambar formosana</name>
    <name type="common">Formosan gum</name>
    <dbReference type="NCBI Taxonomy" id="63359"/>
    <lineage>
        <taxon>Eukaryota</taxon>
        <taxon>Viridiplantae</taxon>
        <taxon>Streptophyta</taxon>
        <taxon>Embryophyta</taxon>
        <taxon>Tracheophyta</taxon>
        <taxon>Spermatophyta</taxon>
        <taxon>Magnoliopsida</taxon>
        <taxon>eudicotyledons</taxon>
        <taxon>Gunneridae</taxon>
        <taxon>Pentapetalae</taxon>
        <taxon>Saxifragales</taxon>
        <taxon>Altingiaceae</taxon>
        <taxon>Liquidambar</taxon>
    </lineage>
</organism>
<keyword evidence="3" id="KW-1185">Reference proteome</keyword>
<dbReference type="EMBL" id="JBBPBK010000003">
    <property type="protein sequence ID" value="KAK9288949.1"/>
    <property type="molecule type" value="Genomic_DNA"/>
</dbReference>
<accession>A0AAP0S8H1</accession>
<feature type="region of interest" description="Disordered" evidence="1">
    <location>
        <begin position="122"/>
        <end position="157"/>
    </location>
</feature>
<protein>
    <submittedName>
        <fullName evidence="2">Uncharacterized protein</fullName>
    </submittedName>
</protein>
<dbReference type="Proteomes" id="UP001415857">
    <property type="component" value="Unassembled WGS sequence"/>
</dbReference>
<name>A0AAP0S8H1_LIQFO</name>
<evidence type="ECO:0000256" key="1">
    <source>
        <dbReference type="SAM" id="MobiDB-lite"/>
    </source>
</evidence>
<gene>
    <name evidence="2" type="ORF">L1049_017420</name>
</gene>
<comment type="caution">
    <text evidence="2">The sequence shown here is derived from an EMBL/GenBank/DDBJ whole genome shotgun (WGS) entry which is preliminary data.</text>
</comment>
<evidence type="ECO:0000313" key="2">
    <source>
        <dbReference type="EMBL" id="KAK9288949.1"/>
    </source>
</evidence>